<dbReference type="OrthoDB" id="6195868at2"/>
<dbReference type="SUPFAM" id="SSF53254">
    <property type="entry name" value="Phosphoglycerate mutase-like"/>
    <property type="match status" value="1"/>
</dbReference>
<evidence type="ECO:0000313" key="1">
    <source>
        <dbReference type="EMBL" id="VVM42652.1"/>
    </source>
</evidence>
<dbReference type="CDD" id="cd07040">
    <property type="entry name" value="HP"/>
    <property type="match status" value="1"/>
</dbReference>
<dbReference type="GO" id="GO:0016787">
    <property type="term" value="F:hydrolase activity"/>
    <property type="evidence" value="ECO:0007669"/>
    <property type="project" value="UniProtKB-KW"/>
</dbReference>
<dbReference type="EMBL" id="CABVGX010000002">
    <property type="protein sequence ID" value="VVM42652.1"/>
    <property type="molecule type" value="Genomic_DNA"/>
</dbReference>
<dbReference type="InterPro" id="IPR029033">
    <property type="entry name" value="His_PPase_superfam"/>
</dbReference>
<organism evidence="1 2">
    <name type="scientific">Pseudomonas fluorescens</name>
    <dbReference type="NCBI Taxonomy" id="294"/>
    <lineage>
        <taxon>Bacteria</taxon>
        <taxon>Pseudomonadati</taxon>
        <taxon>Pseudomonadota</taxon>
        <taxon>Gammaproteobacteria</taxon>
        <taxon>Pseudomonadales</taxon>
        <taxon>Pseudomonadaceae</taxon>
        <taxon>Pseudomonas</taxon>
    </lineage>
</organism>
<dbReference type="Gene3D" id="3.40.50.1240">
    <property type="entry name" value="Phosphoglycerate mutase-like"/>
    <property type="match status" value="1"/>
</dbReference>
<gene>
    <name evidence="1" type="primary">ais</name>
    <name evidence="1" type="ORF">PS645_00327</name>
</gene>
<dbReference type="AlphaFoldDB" id="A0A5E6PH04"/>
<sequence length="232" mass="24823">MAYRLIDDSPAFGPLEPVRKPALGRHRARRLMLLILASVAIVCAWRVSASRVVELGDDPHLFHAQVAAHWQSGDVLLLIRHAERCDRSEHLCAGDPTGITVQGSDAAGQVGEGLRQLGLSRAQMVSSEALRTRQTAEAIAGHSVPTADWASECGSDFSRAALAHKRPGENLVVITHSGCIDRFERTAGIAGGGRSSEYTEALFVELDGVHPAQMLGLVASAQWQGLALGPQR</sequence>
<dbReference type="Proteomes" id="UP000325607">
    <property type="component" value="Unassembled WGS sequence"/>
</dbReference>
<dbReference type="Pfam" id="PF00300">
    <property type="entry name" value="His_Phos_1"/>
    <property type="match status" value="1"/>
</dbReference>
<dbReference type="EC" id="3.1.3.-" evidence="1"/>
<protein>
    <submittedName>
        <fullName evidence="1">Lipopolysaccharide core heptose(II)-phosphate phosphatase</fullName>
        <ecNumber evidence="1">3.1.3.-</ecNumber>
    </submittedName>
</protein>
<keyword evidence="1" id="KW-0378">Hydrolase</keyword>
<proteinExistence type="predicted"/>
<name>A0A5E6PH04_PSEFL</name>
<dbReference type="InterPro" id="IPR013078">
    <property type="entry name" value="His_Pase_superF_clade-1"/>
</dbReference>
<reference evidence="1 2" key="1">
    <citation type="submission" date="2019-09" db="EMBL/GenBank/DDBJ databases">
        <authorList>
            <person name="Chandra G."/>
            <person name="Truman W A."/>
        </authorList>
    </citation>
    <scope>NUCLEOTIDE SEQUENCE [LARGE SCALE GENOMIC DNA]</scope>
    <source>
        <strain evidence="1">PS645</strain>
    </source>
</reference>
<evidence type="ECO:0000313" key="2">
    <source>
        <dbReference type="Proteomes" id="UP000325607"/>
    </source>
</evidence>
<accession>A0A5E6PH04</accession>